<protein>
    <submittedName>
        <fullName evidence="1">Uncharacterized protein</fullName>
    </submittedName>
</protein>
<dbReference type="EMBL" id="JRHA01000001">
    <property type="protein sequence ID" value="PQK08999.1"/>
    <property type="molecule type" value="Genomic_DNA"/>
</dbReference>
<gene>
    <name evidence="1" type="ORF">BB8028_0001g10700</name>
</gene>
<evidence type="ECO:0000313" key="2">
    <source>
        <dbReference type="Proteomes" id="UP000237441"/>
    </source>
</evidence>
<proteinExistence type="predicted"/>
<dbReference type="Proteomes" id="UP000237441">
    <property type="component" value="Unassembled WGS sequence"/>
</dbReference>
<sequence length="320" mass="35456">MPNHPLATTRRQLSALANCHVLLAQQTPSQLAIYVASLSSIHRLLLTPFKVHLLPLRLTSSRYARMNTYSSLGLSPSSLICPYFAAGAAKMTTPVTESMDMRESIKTRLRNIHGLFFFDKVPMTGRNKRDDDIIDALHAHAPSGPVAAESSLAHLMLASNCSWTILTTKGPDEYWKGVGRAKGGQLPLSITRDLILAFVRARDRYLHCFPHKAPRDVNSLLVAYTQHLLERFQALGATMILGSPVNWCLSAEDIEVAESLTPRGPAKQLSRNKFELSSSARNLLVPARCLSPIGKFKSDLMGLAQEIIQQPPWQRELTPQ</sequence>
<dbReference type="OrthoDB" id="4895274at2759"/>
<dbReference type="AlphaFoldDB" id="A0A2S7XYW4"/>
<accession>A0A2S7XYW4</accession>
<reference evidence="1 2" key="1">
    <citation type="submission" date="2016-07" db="EMBL/GenBank/DDBJ databases">
        <title>Comparative genomics of the entomopathogenic fungus Beauveria bassiana.</title>
        <authorList>
            <person name="Valero Jimenez C.A."/>
            <person name="Zwaan B.J."/>
            <person name="Van Kan J.A."/>
            <person name="Takken W."/>
            <person name="Debets A.J."/>
            <person name="Schoustra S.E."/>
            <person name="Koenraadt C.J."/>
        </authorList>
    </citation>
    <scope>NUCLEOTIDE SEQUENCE [LARGE SCALE GENOMIC DNA]</scope>
    <source>
        <strain evidence="1 2">ARSEF 8028</strain>
    </source>
</reference>
<evidence type="ECO:0000313" key="1">
    <source>
        <dbReference type="EMBL" id="PQK08999.1"/>
    </source>
</evidence>
<comment type="caution">
    <text evidence="1">The sequence shown here is derived from an EMBL/GenBank/DDBJ whole genome shotgun (WGS) entry which is preliminary data.</text>
</comment>
<name>A0A2S7XYW4_BEABA</name>
<organism evidence="1 2">
    <name type="scientific">Beauveria bassiana</name>
    <name type="common">White muscardine disease fungus</name>
    <name type="synonym">Tritirachium shiotae</name>
    <dbReference type="NCBI Taxonomy" id="176275"/>
    <lineage>
        <taxon>Eukaryota</taxon>
        <taxon>Fungi</taxon>
        <taxon>Dikarya</taxon>
        <taxon>Ascomycota</taxon>
        <taxon>Pezizomycotina</taxon>
        <taxon>Sordariomycetes</taxon>
        <taxon>Hypocreomycetidae</taxon>
        <taxon>Hypocreales</taxon>
        <taxon>Cordycipitaceae</taxon>
        <taxon>Beauveria</taxon>
    </lineage>
</organism>